<proteinExistence type="predicted"/>
<evidence type="ECO:0000313" key="5">
    <source>
        <dbReference type="Proteomes" id="UP000727506"/>
    </source>
</evidence>
<evidence type="ECO:0000313" key="4">
    <source>
        <dbReference type="EMBL" id="MBS6940361.1"/>
    </source>
</evidence>
<evidence type="ECO:0000259" key="3">
    <source>
        <dbReference type="Pfam" id="PF03358"/>
    </source>
</evidence>
<dbReference type="AlphaFoldDB" id="A0A943UT36"/>
<protein>
    <submittedName>
        <fullName evidence="4">Flavodoxin family protein</fullName>
    </submittedName>
</protein>
<evidence type="ECO:0000256" key="2">
    <source>
        <dbReference type="ARBA" id="ARBA00022643"/>
    </source>
</evidence>
<dbReference type="PANTHER" id="PTHR43278:SF2">
    <property type="entry name" value="IRON-SULFUR FLAVOPROTEIN"/>
    <property type="match status" value="1"/>
</dbReference>
<keyword evidence="1" id="KW-0285">Flavoprotein</keyword>
<gene>
    <name evidence="4" type="ORF">KH142_02555</name>
</gene>
<dbReference type="Pfam" id="PF03358">
    <property type="entry name" value="FMN_red"/>
    <property type="match status" value="1"/>
</dbReference>
<dbReference type="InterPro" id="IPR051796">
    <property type="entry name" value="ISF_SsuE-like"/>
</dbReference>
<dbReference type="SUPFAM" id="SSF52218">
    <property type="entry name" value="Flavoproteins"/>
    <property type="match status" value="1"/>
</dbReference>
<comment type="caution">
    <text evidence="4">The sequence shown here is derived from an EMBL/GenBank/DDBJ whole genome shotgun (WGS) entry which is preliminary data.</text>
</comment>
<keyword evidence="2" id="KW-0288">FMN</keyword>
<dbReference type="Proteomes" id="UP000727506">
    <property type="component" value="Unassembled WGS sequence"/>
</dbReference>
<dbReference type="InterPro" id="IPR005025">
    <property type="entry name" value="FMN_Rdtase-like_dom"/>
</dbReference>
<dbReference type="PANTHER" id="PTHR43278">
    <property type="entry name" value="NAD(P)H-DEPENDENT FMN-CONTAINING OXIDOREDUCTASE YWQN-RELATED"/>
    <property type="match status" value="1"/>
</dbReference>
<dbReference type="InterPro" id="IPR029039">
    <property type="entry name" value="Flavoprotein-like_sf"/>
</dbReference>
<name>A0A943UT36_9ACTN</name>
<organism evidence="4 5">
    <name type="scientific">Slackia piriformis</name>
    <dbReference type="NCBI Taxonomy" id="626934"/>
    <lineage>
        <taxon>Bacteria</taxon>
        <taxon>Bacillati</taxon>
        <taxon>Actinomycetota</taxon>
        <taxon>Coriobacteriia</taxon>
        <taxon>Eggerthellales</taxon>
        <taxon>Eggerthellaceae</taxon>
        <taxon>Slackia</taxon>
    </lineage>
</organism>
<dbReference type="Gene3D" id="3.40.50.360">
    <property type="match status" value="1"/>
</dbReference>
<evidence type="ECO:0000256" key="1">
    <source>
        <dbReference type="ARBA" id="ARBA00022630"/>
    </source>
</evidence>
<reference evidence="4" key="1">
    <citation type="submission" date="2021-02" db="EMBL/GenBank/DDBJ databases">
        <title>Infant gut strain persistence is associated with maternal origin, phylogeny, and functional potential including surface adhesion and iron acquisition.</title>
        <authorList>
            <person name="Lou Y.C."/>
        </authorList>
    </citation>
    <scope>NUCLEOTIDE SEQUENCE</scope>
    <source>
        <strain evidence="4">L2_039_000G1_dasL2_039_000G1_concoct_11</strain>
    </source>
</reference>
<sequence>MTACAADAATRENPFSRERGGERAECGGGRDVLLICGSVRRRGVSARYADELAARLEGAGARVIRWNTADRDVADCIGCAACRPDEAACFASDARHAACVIDDDMGDLYRLLDAADEVHLVCPVYFAGPTGRFKCVLDRLQPYWEWRIGPAARLNRSCEVKRPVHLHVIGAGGDPFGYDALVSIVRSAFGSAGFFIADVVERIGWGQPGEEDAKQRFS</sequence>
<feature type="domain" description="NADPH-dependent FMN reductase-like" evidence="3">
    <location>
        <begin position="32"/>
        <end position="149"/>
    </location>
</feature>
<accession>A0A943UT36</accession>
<dbReference type="EMBL" id="JAGZSV010000026">
    <property type="protein sequence ID" value="MBS6940361.1"/>
    <property type="molecule type" value="Genomic_DNA"/>
</dbReference>
<dbReference type="GO" id="GO:0016491">
    <property type="term" value="F:oxidoreductase activity"/>
    <property type="evidence" value="ECO:0007669"/>
    <property type="project" value="InterPro"/>
</dbReference>